<dbReference type="RefSeq" id="WP_131912350.1">
    <property type="nucleotide sequence ID" value="NZ_OU594967.1"/>
</dbReference>
<name>A0A4R1K489_9GAMM</name>
<keyword evidence="3" id="KW-0675">Receptor</keyword>
<evidence type="ECO:0000313" key="4">
    <source>
        <dbReference type="Proteomes" id="UP000295565"/>
    </source>
</evidence>
<feature type="signal peptide" evidence="2">
    <location>
        <begin position="1"/>
        <end position="24"/>
    </location>
</feature>
<dbReference type="SUPFAM" id="SSF53850">
    <property type="entry name" value="Periplasmic binding protein-like II"/>
    <property type="match status" value="1"/>
</dbReference>
<dbReference type="NCBIfam" id="NF037995">
    <property type="entry name" value="TRAP_S1"/>
    <property type="match status" value="1"/>
</dbReference>
<dbReference type="InterPro" id="IPR038404">
    <property type="entry name" value="TRAP_DctP_sf"/>
</dbReference>
<dbReference type="PANTHER" id="PTHR33376">
    <property type="match status" value="1"/>
</dbReference>
<dbReference type="Proteomes" id="UP000295565">
    <property type="component" value="Unassembled WGS sequence"/>
</dbReference>
<dbReference type="GO" id="GO:0030288">
    <property type="term" value="C:outer membrane-bounded periplasmic space"/>
    <property type="evidence" value="ECO:0007669"/>
    <property type="project" value="InterPro"/>
</dbReference>
<sequence>MKILPKLLLASAITVLCGTQTGMAKTLKLAHALPTDHPVHASLTWFAKQVYKTTHIRVKVYPNGTLGNETSLLQMVQNGTIAFTKVSAAPLTAFAPEYKVLSLPYLYKNRTQYDKILQGKIGDKILASSRSAGFIGLAFLDAGSRNFYTDKPIIEPSDLKGLKIRVQNSAISIDTIKALGATPVPLPYGELYSALQQGVVDGAENNIPSYYSSRHYEVKKVFSYDHHTMIPDVLVVSTSVWDGLTPKQQQQIRKVAKETVAVQRKNWDAYVNKALVALKKHHIQFVQSDVPKFQEAVKPVYVKFKKENPNLVPLLNEIQASEKN</sequence>
<dbReference type="PANTHER" id="PTHR33376:SF2">
    <property type="entry name" value="DICARBOXYLATE-BINDING PERIPLASMIC PROTEIN"/>
    <property type="match status" value="1"/>
</dbReference>
<evidence type="ECO:0000256" key="2">
    <source>
        <dbReference type="SAM" id="SignalP"/>
    </source>
</evidence>
<evidence type="ECO:0000256" key="1">
    <source>
        <dbReference type="ARBA" id="ARBA00022729"/>
    </source>
</evidence>
<dbReference type="GO" id="GO:0030246">
    <property type="term" value="F:carbohydrate binding"/>
    <property type="evidence" value="ECO:0007669"/>
    <property type="project" value="TreeGrafter"/>
</dbReference>
<feature type="chain" id="PRO_5020648026" evidence="2">
    <location>
        <begin position="25"/>
        <end position="324"/>
    </location>
</feature>
<dbReference type="EMBL" id="SMGD01000012">
    <property type="protein sequence ID" value="TCK57809.1"/>
    <property type="molecule type" value="Genomic_DNA"/>
</dbReference>
<dbReference type="Pfam" id="PF03480">
    <property type="entry name" value="DctP"/>
    <property type="match status" value="1"/>
</dbReference>
<dbReference type="AlphaFoldDB" id="A0A4R1K489"/>
<keyword evidence="1 2" id="KW-0732">Signal</keyword>
<dbReference type="Gene3D" id="3.40.190.170">
    <property type="entry name" value="Bacterial extracellular solute-binding protein, family 7"/>
    <property type="match status" value="1"/>
</dbReference>
<organism evidence="3 4">
    <name type="scientific">Celerinatantimonas diazotrophica</name>
    <dbReference type="NCBI Taxonomy" id="412034"/>
    <lineage>
        <taxon>Bacteria</taxon>
        <taxon>Pseudomonadati</taxon>
        <taxon>Pseudomonadota</taxon>
        <taxon>Gammaproteobacteria</taxon>
        <taxon>Celerinatantimonadaceae</taxon>
        <taxon>Celerinatantimonas</taxon>
    </lineage>
</organism>
<accession>A0A4R1K489</accession>
<proteinExistence type="predicted"/>
<dbReference type="PIRSF" id="PIRSF006470">
    <property type="entry name" value="DctB"/>
    <property type="match status" value="1"/>
</dbReference>
<dbReference type="GO" id="GO:0055085">
    <property type="term" value="P:transmembrane transport"/>
    <property type="evidence" value="ECO:0007669"/>
    <property type="project" value="InterPro"/>
</dbReference>
<dbReference type="OrthoDB" id="8690069at2"/>
<gene>
    <name evidence="3" type="ORF">EV690_1505</name>
</gene>
<protein>
    <submittedName>
        <fullName evidence="3">Tripartite ATP-independent transporter DctP family solute receptor</fullName>
    </submittedName>
</protein>
<dbReference type="NCBIfam" id="TIGR00787">
    <property type="entry name" value="dctP"/>
    <property type="match status" value="1"/>
</dbReference>
<evidence type="ECO:0000313" key="3">
    <source>
        <dbReference type="EMBL" id="TCK57809.1"/>
    </source>
</evidence>
<dbReference type="InterPro" id="IPR018389">
    <property type="entry name" value="DctP_fam"/>
</dbReference>
<dbReference type="InterPro" id="IPR004682">
    <property type="entry name" value="TRAP_DctP"/>
</dbReference>
<keyword evidence="4" id="KW-1185">Reference proteome</keyword>
<comment type="caution">
    <text evidence="3">The sequence shown here is derived from an EMBL/GenBank/DDBJ whole genome shotgun (WGS) entry which is preliminary data.</text>
</comment>
<reference evidence="3 4" key="1">
    <citation type="submission" date="2019-03" db="EMBL/GenBank/DDBJ databases">
        <title>Genomic Encyclopedia of Type Strains, Phase IV (KMG-IV): sequencing the most valuable type-strain genomes for metagenomic binning, comparative biology and taxonomic classification.</title>
        <authorList>
            <person name="Goeker M."/>
        </authorList>
    </citation>
    <scope>NUCLEOTIDE SEQUENCE [LARGE SCALE GENOMIC DNA]</scope>
    <source>
        <strain evidence="3 4">DSM 18577</strain>
    </source>
</reference>
<dbReference type="CDD" id="cd13671">
    <property type="entry name" value="PBP2_TRAP_SBP_like_3"/>
    <property type="match status" value="1"/>
</dbReference>